<accession>A0A8J5FP01</accession>
<reference evidence="1 2" key="1">
    <citation type="submission" date="2020-08" db="EMBL/GenBank/DDBJ databases">
        <title>Plant Genome Project.</title>
        <authorList>
            <person name="Zhang R.-G."/>
        </authorList>
    </citation>
    <scope>NUCLEOTIDE SEQUENCE [LARGE SCALE GENOMIC DNA]</scope>
    <source>
        <tissue evidence="1">Rhizome</tissue>
    </source>
</reference>
<name>A0A8J5FP01_ZINOF</name>
<dbReference type="AlphaFoldDB" id="A0A8J5FP01"/>
<proteinExistence type="predicted"/>
<evidence type="ECO:0000313" key="1">
    <source>
        <dbReference type="EMBL" id="KAG6490988.1"/>
    </source>
</evidence>
<dbReference type="EMBL" id="JACMSC010000014">
    <property type="protein sequence ID" value="KAG6490988.1"/>
    <property type="molecule type" value="Genomic_DNA"/>
</dbReference>
<protein>
    <submittedName>
        <fullName evidence="1">Uncharacterized protein</fullName>
    </submittedName>
</protein>
<organism evidence="1 2">
    <name type="scientific">Zingiber officinale</name>
    <name type="common">Ginger</name>
    <name type="synonym">Amomum zingiber</name>
    <dbReference type="NCBI Taxonomy" id="94328"/>
    <lineage>
        <taxon>Eukaryota</taxon>
        <taxon>Viridiplantae</taxon>
        <taxon>Streptophyta</taxon>
        <taxon>Embryophyta</taxon>
        <taxon>Tracheophyta</taxon>
        <taxon>Spermatophyta</taxon>
        <taxon>Magnoliopsida</taxon>
        <taxon>Liliopsida</taxon>
        <taxon>Zingiberales</taxon>
        <taxon>Zingiberaceae</taxon>
        <taxon>Zingiber</taxon>
    </lineage>
</organism>
<evidence type="ECO:0000313" key="2">
    <source>
        <dbReference type="Proteomes" id="UP000734854"/>
    </source>
</evidence>
<sequence length="134" mass="14692">MKQMLQFQPPHEAKHWQVPAPAMPPCHNLQDLTGEPCFLLQILTQSLAINLTVAATPLLYPVQGKRSMSLGEEEATEHGIGEGTGEELRAVGKQTRIREEIAVGYHTWVAYKAGGHLVPEQEGQVEDQAAGDEL</sequence>
<comment type="caution">
    <text evidence="1">The sequence shown here is derived from an EMBL/GenBank/DDBJ whole genome shotgun (WGS) entry which is preliminary data.</text>
</comment>
<keyword evidence="2" id="KW-1185">Reference proteome</keyword>
<gene>
    <name evidence="1" type="ORF">ZIOFF_052320</name>
</gene>
<dbReference type="Proteomes" id="UP000734854">
    <property type="component" value="Unassembled WGS sequence"/>
</dbReference>